<accession>A0AAV6UNW5</accession>
<dbReference type="AlphaFoldDB" id="A0AAV6UNW5"/>
<organism evidence="2 3">
    <name type="scientific">Oedothorax gibbosus</name>
    <dbReference type="NCBI Taxonomy" id="931172"/>
    <lineage>
        <taxon>Eukaryota</taxon>
        <taxon>Metazoa</taxon>
        <taxon>Ecdysozoa</taxon>
        <taxon>Arthropoda</taxon>
        <taxon>Chelicerata</taxon>
        <taxon>Arachnida</taxon>
        <taxon>Araneae</taxon>
        <taxon>Araneomorphae</taxon>
        <taxon>Entelegynae</taxon>
        <taxon>Araneoidea</taxon>
        <taxon>Linyphiidae</taxon>
        <taxon>Erigoninae</taxon>
        <taxon>Oedothorax</taxon>
    </lineage>
</organism>
<protein>
    <submittedName>
        <fullName evidence="2">Uncharacterized protein</fullName>
    </submittedName>
</protein>
<proteinExistence type="predicted"/>
<evidence type="ECO:0000313" key="3">
    <source>
        <dbReference type="Proteomes" id="UP000827092"/>
    </source>
</evidence>
<reference evidence="2 3" key="1">
    <citation type="journal article" date="2022" name="Nat. Ecol. Evol.">
        <title>A masculinizing supergene underlies an exaggerated male reproductive morph in a spider.</title>
        <authorList>
            <person name="Hendrickx F."/>
            <person name="De Corte Z."/>
            <person name="Sonet G."/>
            <person name="Van Belleghem S.M."/>
            <person name="Kostlbacher S."/>
            <person name="Vangestel C."/>
        </authorList>
    </citation>
    <scope>NUCLEOTIDE SEQUENCE [LARGE SCALE GENOMIC DNA]</scope>
    <source>
        <strain evidence="2">W744_W776</strain>
    </source>
</reference>
<dbReference type="EMBL" id="JAFNEN010000311">
    <property type="protein sequence ID" value="KAG8186142.1"/>
    <property type="molecule type" value="Genomic_DNA"/>
</dbReference>
<gene>
    <name evidence="2" type="ORF">JTE90_022730</name>
</gene>
<sequence length="70" mass="7893">MRHLTTRTSARFFPTLLRSWFSFRPLFADPEEDPLPVSRARIIVVGRTPEGGNGTKESEATPKDNNILPP</sequence>
<feature type="region of interest" description="Disordered" evidence="1">
    <location>
        <begin position="46"/>
        <end position="70"/>
    </location>
</feature>
<comment type="caution">
    <text evidence="2">The sequence shown here is derived from an EMBL/GenBank/DDBJ whole genome shotgun (WGS) entry which is preliminary data.</text>
</comment>
<keyword evidence="3" id="KW-1185">Reference proteome</keyword>
<dbReference type="Proteomes" id="UP000827092">
    <property type="component" value="Unassembled WGS sequence"/>
</dbReference>
<evidence type="ECO:0000256" key="1">
    <source>
        <dbReference type="SAM" id="MobiDB-lite"/>
    </source>
</evidence>
<name>A0AAV6UNW5_9ARAC</name>
<evidence type="ECO:0000313" key="2">
    <source>
        <dbReference type="EMBL" id="KAG8186142.1"/>
    </source>
</evidence>